<evidence type="ECO:0000256" key="1">
    <source>
        <dbReference type="SAM" id="MobiDB-lite"/>
    </source>
</evidence>
<organism evidence="2 3">
    <name type="scientific">Halovivax cerinus</name>
    <dbReference type="NCBI Taxonomy" id="1487865"/>
    <lineage>
        <taxon>Archaea</taxon>
        <taxon>Methanobacteriati</taxon>
        <taxon>Methanobacteriota</taxon>
        <taxon>Stenosarchaea group</taxon>
        <taxon>Halobacteria</taxon>
        <taxon>Halobacteriales</taxon>
        <taxon>Natrialbaceae</taxon>
        <taxon>Halovivax</taxon>
    </lineage>
</organism>
<dbReference type="Proteomes" id="UP001595846">
    <property type="component" value="Unassembled WGS sequence"/>
</dbReference>
<evidence type="ECO:0000313" key="3">
    <source>
        <dbReference type="Proteomes" id="UP001595846"/>
    </source>
</evidence>
<comment type="caution">
    <text evidence="2">The sequence shown here is derived from an EMBL/GenBank/DDBJ whole genome shotgun (WGS) entry which is preliminary data.</text>
</comment>
<feature type="compositionally biased region" description="Basic and acidic residues" evidence="1">
    <location>
        <begin position="265"/>
        <end position="275"/>
    </location>
</feature>
<feature type="region of interest" description="Disordered" evidence="1">
    <location>
        <begin position="206"/>
        <end position="275"/>
    </location>
</feature>
<keyword evidence="3" id="KW-1185">Reference proteome</keyword>
<protein>
    <submittedName>
        <fullName evidence="2">Uncharacterized protein</fullName>
    </submittedName>
</protein>
<accession>A0ABD5NIM2</accession>
<dbReference type="InterPro" id="IPR008949">
    <property type="entry name" value="Isoprenoid_synthase_dom_sf"/>
</dbReference>
<proteinExistence type="predicted"/>
<reference evidence="2 3" key="1">
    <citation type="journal article" date="2019" name="Int. J. Syst. Evol. Microbiol.">
        <title>The Global Catalogue of Microorganisms (GCM) 10K type strain sequencing project: providing services to taxonomists for standard genome sequencing and annotation.</title>
        <authorList>
            <consortium name="The Broad Institute Genomics Platform"/>
            <consortium name="The Broad Institute Genome Sequencing Center for Infectious Disease"/>
            <person name="Wu L."/>
            <person name="Ma J."/>
        </authorList>
    </citation>
    <scope>NUCLEOTIDE SEQUENCE [LARGE SCALE GENOMIC DNA]</scope>
    <source>
        <strain evidence="2 3">IBRC-M 10256</strain>
    </source>
</reference>
<name>A0ABD5NIM2_9EURY</name>
<dbReference type="Gene3D" id="1.10.600.10">
    <property type="entry name" value="Farnesyl Diphosphate Synthase"/>
    <property type="match status" value="1"/>
</dbReference>
<gene>
    <name evidence="2" type="ORF">ACFOUR_00255</name>
</gene>
<dbReference type="GeneID" id="73905036"/>
<dbReference type="RefSeq" id="WP_256532257.1">
    <property type="nucleotide sequence ID" value="NZ_CP101824.1"/>
</dbReference>
<sequence>MTDGVDHSDRRTAIEAAIDDAVESAPGDALEPARATVGLLDDVWFGQLVGRTFDAVAADGDTIDSIARPHGPAAAVELLRRYCSIRWALLRGERSVCTVAEPGGSAAILSGDLLFAAAYATVGSDGSPVGDRRRSRLVVVLTRATTDIVETVGRNAGRLAAADPDDEVHETLVASVAGTLGECATRLGVLSAPVENPPIDTIETIGREASASRQYRRGRADAGPAPIPIRPSADSKTELSASSDGRAAHHRTTALRAIESLPAHVDQDPLRSLVD</sequence>
<dbReference type="EMBL" id="JBHSAQ010000001">
    <property type="protein sequence ID" value="MFC3956803.1"/>
    <property type="molecule type" value="Genomic_DNA"/>
</dbReference>
<evidence type="ECO:0000313" key="2">
    <source>
        <dbReference type="EMBL" id="MFC3956803.1"/>
    </source>
</evidence>
<dbReference type="AlphaFoldDB" id="A0ABD5NIM2"/>